<accession>A0A264VRW3</accession>
<sequence>MNIDKVIIKLNELNELDPKATYELFSRYVEVSEKLAQSDCSFVCGKKAEIFAMGLLGVINGLIDNGVIAADIDFKKEKIINFVRFDK</sequence>
<protein>
    <submittedName>
        <fullName evidence="1">Uncharacterized protein</fullName>
    </submittedName>
</protein>
<comment type="caution">
    <text evidence="1">The sequence shown here is derived from an EMBL/GenBank/DDBJ whole genome shotgun (WGS) entry which is preliminary data.</text>
</comment>
<dbReference type="Proteomes" id="UP000216001">
    <property type="component" value="Unassembled WGS sequence"/>
</dbReference>
<proteinExistence type="predicted"/>
<gene>
    <name evidence="1" type="ORF">CHI95_13230</name>
</gene>
<organism evidence="1 2">
    <name type="scientific">Providencia rettgeri</name>
    <dbReference type="NCBI Taxonomy" id="587"/>
    <lineage>
        <taxon>Bacteria</taxon>
        <taxon>Pseudomonadati</taxon>
        <taxon>Pseudomonadota</taxon>
        <taxon>Gammaproteobacteria</taxon>
        <taxon>Enterobacterales</taxon>
        <taxon>Morganellaceae</taxon>
        <taxon>Providencia</taxon>
    </lineage>
</organism>
<dbReference type="RefSeq" id="WP_094961858.1">
    <property type="nucleotide sequence ID" value="NZ_JAHCUX010000015.1"/>
</dbReference>
<reference evidence="1 2" key="1">
    <citation type="submission" date="2017-07" db="EMBL/GenBank/DDBJ databases">
        <title>blaIMP-27 on transferable plasmids in Proteus mirabilis and Providencia rettgeri.</title>
        <authorList>
            <person name="Potter R."/>
        </authorList>
    </citation>
    <scope>NUCLEOTIDE SEQUENCE [LARGE SCALE GENOMIC DNA]</scope>
    <source>
        <strain evidence="1 2">PR1</strain>
    </source>
</reference>
<dbReference type="AlphaFoldDB" id="A0A264VRW3"/>
<evidence type="ECO:0000313" key="1">
    <source>
        <dbReference type="EMBL" id="OZS74051.1"/>
    </source>
</evidence>
<dbReference type="EMBL" id="NOWC01000015">
    <property type="protein sequence ID" value="OZS74051.1"/>
    <property type="molecule type" value="Genomic_DNA"/>
</dbReference>
<evidence type="ECO:0000313" key="2">
    <source>
        <dbReference type="Proteomes" id="UP000216001"/>
    </source>
</evidence>
<name>A0A264VRW3_PRORE</name>